<keyword evidence="2" id="KW-1185">Reference proteome</keyword>
<proteinExistence type="predicted"/>
<dbReference type="PANTHER" id="PTHR35617:SF3">
    <property type="entry name" value="CORE-BINDING (CB) DOMAIN-CONTAINING PROTEIN"/>
    <property type="match status" value="1"/>
</dbReference>
<feature type="non-terminal residue" evidence="1">
    <location>
        <position position="1"/>
    </location>
</feature>
<gene>
    <name evidence="1" type="ORF">M9458_006954</name>
</gene>
<dbReference type="Proteomes" id="UP001529510">
    <property type="component" value="Unassembled WGS sequence"/>
</dbReference>
<evidence type="ECO:0000313" key="2">
    <source>
        <dbReference type="Proteomes" id="UP001529510"/>
    </source>
</evidence>
<dbReference type="EMBL" id="JAMKFB020000003">
    <property type="protein sequence ID" value="KAL0198414.1"/>
    <property type="molecule type" value="Genomic_DNA"/>
</dbReference>
<sequence>LSPSTLKMYVAAIAAHHDAVDGRSLGKHNLIVRLNPLGSPLVPSLDLSVVLAGLQRCPFEPLESVKLKFLSAKTALRPALTYIKRIGDLQAFSVNEECLVFRPAYSHVVLRPRPGYVPKVPTTPFRDQVVNLQALPLEEADPALALLCPVRALRIHVEHTQSFRSSEQLFVCYRGQQKGKVVSKQRLAHWIVDVIVLTYQFQDEPCPLGMRAHSTLSVASSYALAHDASLADICRAPGWVTPNTFVRFYSLCVEPVSSRVLGN</sequence>
<reference evidence="1 2" key="1">
    <citation type="submission" date="2024-05" db="EMBL/GenBank/DDBJ databases">
        <title>Genome sequencing and assembly of Indian major carp, Cirrhinus mrigala (Hamilton, 1822).</title>
        <authorList>
            <person name="Mohindra V."/>
            <person name="Chowdhury L.M."/>
            <person name="Lal K."/>
            <person name="Jena J.K."/>
        </authorList>
    </citation>
    <scope>NUCLEOTIDE SEQUENCE [LARGE SCALE GENOMIC DNA]</scope>
    <source>
        <strain evidence="1">CM1030</strain>
        <tissue evidence="1">Blood</tissue>
    </source>
</reference>
<protein>
    <submittedName>
        <fullName evidence="1">Uncharacterized protein</fullName>
    </submittedName>
</protein>
<accession>A0ABD0RIX4</accession>
<feature type="non-terminal residue" evidence="1">
    <location>
        <position position="263"/>
    </location>
</feature>
<name>A0ABD0RIX4_CIRMR</name>
<organism evidence="1 2">
    <name type="scientific">Cirrhinus mrigala</name>
    <name type="common">Mrigala</name>
    <dbReference type="NCBI Taxonomy" id="683832"/>
    <lineage>
        <taxon>Eukaryota</taxon>
        <taxon>Metazoa</taxon>
        <taxon>Chordata</taxon>
        <taxon>Craniata</taxon>
        <taxon>Vertebrata</taxon>
        <taxon>Euteleostomi</taxon>
        <taxon>Actinopterygii</taxon>
        <taxon>Neopterygii</taxon>
        <taxon>Teleostei</taxon>
        <taxon>Ostariophysi</taxon>
        <taxon>Cypriniformes</taxon>
        <taxon>Cyprinidae</taxon>
        <taxon>Labeoninae</taxon>
        <taxon>Labeonini</taxon>
        <taxon>Cirrhinus</taxon>
    </lineage>
</organism>
<dbReference type="AlphaFoldDB" id="A0ABD0RIX4"/>
<evidence type="ECO:0000313" key="1">
    <source>
        <dbReference type="EMBL" id="KAL0198414.1"/>
    </source>
</evidence>
<comment type="caution">
    <text evidence="1">The sequence shown here is derived from an EMBL/GenBank/DDBJ whole genome shotgun (WGS) entry which is preliminary data.</text>
</comment>
<dbReference type="PANTHER" id="PTHR35617">
    <property type="entry name" value="PHAGE_INTEGRASE DOMAIN-CONTAINING PROTEIN"/>
    <property type="match status" value="1"/>
</dbReference>